<accession>A0A4E0RUW3</accession>
<keyword evidence="4" id="KW-1185">Reference proteome</keyword>
<dbReference type="GO" id="GO:0045505">
    <property type="term" value="F:dynein intermediate chain binding"/>
    <property type="evidence" value="ECO:0007669"/>
    <property type="project" value="TreeGrafter"/>
</dbReference>
<dbReference type="InterPro" id="IPR038586">
    <property type="entry name" value="Tctex-1-like_sf"/>
</dbReference>
<dbReference type="EMBL" id="JXXN02000946">
    <property type="protein sequence ID" value="THD25898.1"/>
    <property type="molecule type" value="Genomic_DNA"/>
</dbReference>
<comment type="caution">
    <text evidence="3">The sequence shown here is derived from an EMBL/GenBank/DDBJ whole genome shotgun (WGS) entry which is preliminary data.</text>
</comment>
<dbReference type="PANTHER" id="PTHR21255">
    <property type="entry name" value="T-COMPLEX-ASSOCIATED-TESTIS-EXPRESSED 1/ DYNEIN LIGHT CHAIN"/>
    <property type="match status" value="1"/>
</dbReference>
<feature type="compositionally biased region" description="Polar residues" evidence="2">
    <location>
        <begin position="21"/>
        <end position="35"/>
    </location>
</feature>
<protein>
    <submittedName>
        <fullName evidence="3">Tctex1 domain-containing protein 1</fullName>
    </submittedName>
</protein>
<evidence type="ECO:0000313" key="4">
    <source>
        <dbReference type="Proteomes" id="UP000230066"/>
    </source>
</evidence>
<dbReference type="CDD" id="cd21451">
    <property type="entry name" value="DLC-like_TCTEX1D"/>
    <property type="match status" value="1"/>
</dbReference>
<reference evidence="3" key="1">
    <citation type="submission" date="2019-03" db="EMBL/GenBank/DDBJ databases">
        <title>Improved annotation for the trematode Fasciola hepatica.</title>
        <authorList>
            <person name="Choi Y.-J."/>
            <person name="Martin J."/>
            <person name="Mitreva M."/>
        </authorList>
    </citation>
    <scope>NUCLEOTIDE SEQUENCE [LARGE SCALE GENOMIC DNA]</scope>
</reference>
<name>A0A4E0RUW3_FASHE</name>
<sequence>MEAIVEIDKVRDAPVQPGSRRPSTLTHSRRQSQASVGYRRSIAGPRGSLWGAFRSGFQKNVKYENTYRMQPKENECIKQKKLNDMVDDVLKHSLQSETYDPRKAESLTLNLANVLRKRAREICTPSRYKIIAQVNIGSCKNTTVSLSSRALWHADSNDTFVESTFSNSSIYAVALVYCVYFE</sequence>
<feature type="region of interest" description="Disordered" evidence="2">
    <location>
        <begin position="13"/>
        <end position="38"/>
    </location>
</feature>
<dbReference type="GO" id="GO:0007018">
    <property type="term" value="P:microtubule-based movement"/>
    <property type="evidence" value="ECO:0007669"/>
    <property type="project" value="TreeGrafter"/>
</dbReference>
<evidence type="ECO:0000256" key="1">
    <source>
        <dbReference type="ARBA" id="ARBA00005361"/>
    </source>
</evidence>
<dbReference type="PANTHER" id="PTHR21255:SF65">
    <property type="entry name" value="TCTEX1 DOMAIN-CONTAINING PROTEIN 2"/>
    <property type="match status" value="1"/>
</dbReference>
<dbReference type="InterPro" id="IPR005334">
    <property type="entry name" value="Tctex-1-like"/>
</dbReference>
<proteinExistence type="inferred from homology"/>
<dbReference type="GO" id="GO:0005737">
    <property type="term" value="C:cytoplasm"/>
    <property type="evidence" value="ECO:0007669"/>
    <property type="project" value="TreeGrafter"/>
</dbReference>
<gene>
    <name evidence="3" type="ORF">D915_003432</name>
</gene>
<evidence type="ECO:0000256" key="2">
    <source>
        <dbReference type="SAM" id="MobiDB-lite"/>
    </source>
</evidence>
<dbReference type="Proteomes" id="UP000230066">
    <property type="component" value="Unassembled WGS sequence"/>
</dbReference>
<organism evidence="3 4">
    <name type="scientific">Fasciola hepatica</name>
    <name type="common">Liver fluke</name>
    <dbReference type="NCBI Taxonomy" id="6192"/>
    <lineage>
        <taxon>Eukaryota</taxon>
        <taxon>Metazoa</taxon>
        <taxon>Spiralia</taxon>
        <taxon>Lophotrochozoa</taxon>
        <taxon>Platyhelminthes</taxon>
        <taxon>Trematoda</taxon>
        <taxon>Digenea</taxon>
        <taxon>Plagiorchiida</taxon>
        <taxon>Echinostomata</taxon>
        <taxon>Echinostomatoidea</taxon>
        <taxon>Fasciolidae</taxon>
        <taxon>Fasciola</taxon>
    </lineage>
</organism>
<evidence type="ECO:0000313" key="3">
    <source>
        <dbReference type="EMBL" id="THD25898.1"/>
    </source>
</evidence>
<dbReference type="Gene3D" id="3.30.1140.40">
    <property type="entry name" value="Tctex-1"/>
    <property type="match status" value="1"/>
</dbReference>
<comment type="similarity">
    <text evidence="1">Belongs to the dynein light chain Tctex-type family.</text>
</comment>
<dbReference type="GO" id="GO:0005868">
    <property type="term" value="C:cytoplasmic dynein complex"/>
    <property type="evidence" value="ECO:0007669"/>
    <property type="project" value="TreeGrafter"/>
</dbReference>
<dbReference type="AlphaFoldDB" id="A0A4E0RUW3"/>
<dbReference type="Pfam" id="PF03645">
    <property type="entry name" value="Tctex-1"/>
    <property type="match status" value="1"/>
</dbReference>